<feature type="transmembrane region" description="Helical" evidence="1">
    <location>
        <begin position="20"/>
        <end position="40"/>
    </location>
</feature>
<dbReference type="AlphaFoldDB" id="A0A364LL38"/>
<keyword evidence="1" id="KW-1133">Transmembrane helix</keyword>
<keyword evidence="1" id="KW-0472">Membrane</keyword>
<sequence length="480" mass="54519">MVYYPAVFLYSLLYKPLAPLALRISGIVCSLLWFSGFAYWCLRITQSKKTGLFLFVTLIACTVSLGVIPFLMIFARPEQLMITIIMLLFLYCLFWQPIVTQKVQWFALAIFLLLSSCFFFVHAKSLFFLPFFIIVAYLITKKSSIIVTFSVIFFLLILSYQNIADSNLYTQCQNEAPIILALFKANTLLPSDLITSPITFFKKGFLNLASTPAQLINHAIFQPSYQSSWLPTTSNSNYFIQFLNNLISSMLYLVIIGSHIGVVIVFLFNLFKRSLSKPILLGGMLALGSLANAFFYNMWNFYGLSQAIPISMMLILTLLPTPYTKYPSFQLKTISIILMIVSLMSMCTLLYRTLPLMVLNSSSTDSDIKDQYLSIPTFSQEEQVIKIQKLAKKCGIPFTNTEHLVVDHQTYFAFPENKFPIHVLYISEVGYGGDLVNGKLEILLRKLHSPGVIARCSYLSPQLVKQEKIVSEGYCCIKFK</sequence>
<dbReference type="EMBL" id="MVJN01000003">
    <property type="protein sequence ID" value="RAP37453.1"/>
    <property type="molecule type" value="Genomic_DNA"/>
</dbReference>
<organism evidence="2 3">
    <name type="scientific">Legionella quinlivanii</name>
    <dbReference type="NCBI Taxonomy" id="45073"/>
    <lineage>
        <taxon>Bacteria</taxon>
        <taxon>Pseudomonadati</taxon>
        <taxon>Pseudomonadota</taxon>
        <taxon>Gammaproteobacteria</taxon>
        <taxon>Legionellales</taxon>
        <taxon>Legionellaceae</taxon>
        <taxon>Legionella</taxon>
    </lineage>
</organism>
<feature type="transmembrane region" description="Helical" evidence="1">
    <location>
        <begin position="145"/>
        <end position="164"/>
    </location>
</feature>
<keyword evidence="1" id="KW-0812">Transmembrane</keyword>
<proteinExistence type="predicted"/>
<evidence type="ECO:0000256" key="1">
    <source>
        <dbReference type="SAM" id="Phobius"/>
    </source>
</evidence>
<reference evidence="2 3" key="1">
    <citation type="submission" date="2017-02" db="EMBL/GenBank/DDBJ databases">
        <title>Legionella quilivanii strain from human: case report and whole genome sequencing analysis.</title>
        <authorList>
            <person name="Lalancette C."/>
            <person name="Leduc J.-M."/>
            <person name="Levesque S."/>
            <person name="Fournier E."/>
            <person name="Saoud J."/>
            <person name="Faucher S.P."/>
            <person name="Bernard K."/>
            <person name="Martineau C."/>
            <person name="Longtin J."/>
        </authorList>
    </citation>
    <scope>NUCLEOTIDE SEQUENCE [LARGE SCALE GENOMIC DNA]</scope>
    <source>
        <strain evidence="2 3">ID143958</strain>
    </source>
</reference>
<feature type="transmembrane region" description="Helical" evidence="1">
    <location>
        <begin position="250"/>
        <end position="271"/>
    </location>
</feature>
<gene>
    <name evidence="2" type="ORF">B1207_04575</name>
</gene>
<feature type="transmembrane region" description="Helical" evidence="1">
    <location>
        <begin position="301"/>
        <end position="319"/>
    </location>
</feature>
<feature type="transmembrane region" description="Helical" evidence="1">
    <location>
        <begin position="80"/>
        <end position="99"/>
    </location>
</feature>
<evidence type="ECO:0000313" key="3">
    <source>
        <dbReference type="Proteomes" id="UP000249458"/>
    </source>
</evidence>
<accession>A0A364LL38</accession>
<protein>
    <submittedName>
        <fullName evidence="2">Uncharacterized protein</fullName>
    </submittedName>
</protein>
<feature type="transmembrane region" description="Helical" evidence="1">
    <location>
        <begin position="106"/>
        <end position="139"/>
    </location>
</feature>
<feature type="transmembrane region" description="Helical" evidence="1">
    <location>
        <begin position="278"/>
        <end position="295"/>
    </location>
</feature>
<evidence type="ECO:0000313" key="2">
    <source>
        <dbReference type="EMBL" id="RAP37453.1"/>
    </source>
</evidence>
<feature type="transmembrane region" description="Helical" evidence="1">
    <location>
        <begin position="52"/>
        <end position="74"/>
    </location>
</feature>
<feature type="transmembrane region" description="Helical" evidence="1">
    <location>
        <begin position="331"/>
        <end position="351"/>
    </location>
</feature>
<name>A0A364LL38_9GAMM</name>
<dbReference type="Proteomes" id="UP000249458">
    <property type="component" value="Unassembled WGS sequence"/>
</dbReference>
<comment type="caution">
    <text evidence="2">The sequence shown here is derived from an EMBL/GenBank/DDBJ whole genome shotgun (WGS) entry which is preliminary data.</text>
</comment>